<evidence type="ECO:0000313" key="2">
    <source>
        <dbReference type="EMBL" id="OGM98592.1"/>
    </source>
</evidence>
<proteinExistence type="predicted"/>
<dbReference type="STRING" id="1802661.A2649_00125"/>
<feature type="domain" description="DUF58" evidence="1">
    <location>
        <begin position="68"/>
        <end position="254"/>
    </location>
</feature>
<evidence type="ECO:0000313" key="3">
    <source>
        <dbReference type="Proteomes" id="UP000176893"/>
    </source>
</evidence>
<evidence type="ECO:0000259" key="1">
    <source>
        <dbReference type="Pfam" id="PF01882"/>
    </source>
</evidence>
<dbReference type="EMBL" id="MGJB01000012">
    <property type="protein sequence ID" value="OGM98592.1"/>
    <property type="molecule type" value="Genomic_DNA"/>
</dbReference>
<dbReference type="Pfam" id="PF01882">
    <property type="entry name" value="DUF58"/>
    <property type="match status" value="1"/>
</dbReference>
<protein>
    <recommendedName>
        <fullName evidence="1">DUF58 domain-containing protein</fullName>
    </recommendedName>
</protein>
<dbReference type="Proteomes" id="UP000176893">
    <property type="component" value="Unassembled WGS sequence"/>
</dbReference>
<name>A0A1F8ECQ9_9BACT</name>
<dbReference type="PANTHER" id="PTHR33608">
    <property type="entry name" value="BLL2464 PROTEIN"/>
    <property type="match status" value="1"/>
</dbReference>
<gene>
    <name evidence="2" type="ORF">A2649_00125</name>
</gene>
<reference evidence="2 3" key="1">
    <citation type="journal article" date="2016" name="Nat. Commun.">
        <title>Thousands of microbial genomes shed light on interconnected biogeochemical processes in an aquifer system.</title>
        <authorList>
            <person name="Anantharaman K."/>
            <person name="Brown C.T."/>
            <person name="Hug L.A."/>
            <person name="Sharon I."/>
            <person name="Castelle C.J."/>
            <person name="Probst A.J."/>
            <person name="Thomas B.C."/>
            <person name="Singh A."/>
            <person name="Wilkins M.J."/>
            <person name="Karaoz U."/>
            <person name="Brodie E.L."/>
            <person name="Williams K.H."/>
            <person name="Hubbard S.S."/>
            <person name="Banfield J.F."/>
        </authorList>
    </citation>
    <scope>NUCLEOTIDE SEQUENCE [LARGE SCALE GENOMIC DNA]</scope>
</reference>
<accession>A0A1F8ECQ9</accession>
<organism evidence="2 3">
    <name type="scientific">Candidatus Yanofskybacteria bacterium RIFCSPHIGHO2_01_FULL_41_26</name>
    <dbReference type="NCBI Taxonomy" id="1802661"/>
    <lineage>
        <taxon>Bacteria</taxon>
        <taxon>Candidatus Yanofskyibacteriota</taxon>
    </lineage>
</organism>
<dbReference type="InterPro" id="IPR002881">
    <property type="entry name" value="DUF58"/>
</dbReference>
<dbReference type="AlphaFoldDB" id="A0A1F8ECQ9"/>
<sequence>MRDLEFKDVLSALTHIRGGIPALRLSSRIRLGEHKSLFFGQGDFFDIKEFDPDVDMPNMKIDLDGDEDTEYARRCIEAHETHVKFLVDLSQSIYAGIDHNRRRMLLEAVGFIGLTAVRFMDPVGVIGFTDRVVLDMPDKTGRSNFYYYLKTVYDLLESNDPAKKKLLPAKTDFLAALDFIRRCCNKPCFIPVISDFVGFEKVVDSPLLRHVASRHELIFIFLDDPLEFLSARGSGYVSLDDPESGKRVSVSRKDLPEIERDLRARRRYLRKKQLQRMGIDCVVLEYGANGRHFNRLYRFFTARHKLQSRHR</sequence>
<dbReference type="PANTHER" id="PTHR33608:SF6">
    <property type="entry name" value="BLL2464 PROTEIN"/>
    <property type="match status" value="1"/>
</dbReference>
<comment type="caution">
    <text evidence="2">The sequence shown here is derived from an EMBL/GenBank/DDBJ whole genome shotgun (WGS) entry which is preliminary data.</text>
</comment>